<feature type="compositionally biased region" description="Polar residues" evidence="1">
    <location>
        <begin position="10"/>
        <end position="20"/>
    </location>
</feature>
<comment type="caution">
    <text evidence="2">The sequence shown here is derived from an EMBL/GenBank/DDBJ whole genome shotgun (WGS) entry which is preliminary data.</text>
</comment>
<proteinExistence type="predicted"/>
<dbReference type="Proteomes" id="UP000284706">
    <property type="component" value="Unassembled WGS sequence"/>
</dbReference>
<accession>A0A409W8M9</accession>
<sequence length="203" mass="22322">MNPYAYAGWSNPQNPHSINNHGPWRPNDPNPPTFGALPPPQAPAESFQLFEFGQSQHGILNCDVTGPRDLKYFKIRTTGSSTTISKSTGTFAIINWASQPTVEFMVGGVPAKQRASSFIGLSPDTMYRVMQVDGRTFVWLKRNSGDYCMYAYDTNPLENLARICHSDGGDTIVLKLQSEAFRAGLIGHCVLAAVLLLSGRRID</sequence>
<feature type="compositionally biased region" description="Pro residues" evidence="1">
    <location>
        <begin position="26"/>
        <end position="40"/>
    </location>
</feature>
<evidence type="ECO:0008006" key="4">
    <source>
        <dbReference type="Google" id="ProtNLM"/>
    </source>
</evidence>
<protein>
    <recommendedName>
        <fullName evidence="4">Tubby C-terminal domain-containing protein</fullName>
    </recommendedName>
</protein>
<keyword evidence="3" id="KW-1185">Reference proteome</keyword>
<dbReference type="EMBL" id="NHYE01005308">
    <property type="protein sequence ID" value="PPQ74858.1"/>
    <property type="molecule type" value="Genomic_DNA"/>
</dbReference>
<evidence type="ECO:0000313" key="3">
    <source>
        <dbReference type="Proteomes" id="UP000284706"/>
    </source>
</evidence>
<dbReference type="AlphaFoldDB" id="A0A409W8M9"/>
<gene>
    <name evidence="2" type="ORF">CVT26_005187</name>
</gene>
<evidence type="ECO:0000256" key="1">
    <source>
        <dbReference type="SAM" id="MobiDB-lite"/>
    </source>
</evidence>
<dbReference type="OrthoDB" id="3191568at2759"/>
<reference evidence="2 3" key="1">
    <citation type="journal article" date="2018" name="Evol. Lett.">
        <title>Horizontal gene cluster transfer increased hallucinogenic mushroom diversity.</title>
        <authorList>
            <person name="Reynolds H.T."/>
            <person name="Vijayakumar V."/>
            <person name="Gluck-Thaler E."/>
            <person name="Korotkin H.B."/>
            <person name="Matheny P.B."/>
            <person name="Slot J.C."/>
        </authorList>
    </citation>
    <scope>NUCLEOTIDE SEQUENCE [LARGE SCALE GENOMIC DNA]</scope>
    <source>
        <strain evidence="2 3">SRW20</strain>
    </source>
</reference>
<name>A0A409W8M9_9AGAR</name>
<evidence type="ECO:0000313" key="2">
    <source>
        <dbReference type="EMBL" id="PPQ74858.1"/>
    </source>
</evidence>
<feature type="region of interest" description="Disordered" evidence="1">
    <location>
        <begin position="9"/>
        <end position="40"/>
    </location>
</feature>
<dbReference type="InParanoid" id="A0A409W8M9"/>
<organism evidence="2 3">
    <name type="scientific">Gymnopilus dilepis</name>
    <dbReference type="NCBI Taxonomy" id="231916"/>
    <lineage>
        <taxon>Eukaryota</taxon>
        <taxon>Fungi</taxon>
        <taxon>Dikarya</taxon>
        <taxon>Basidiomycota</taxon>
        <taxon>Agaricomycotina</taxon>
        <taxon>Agaricomycetes</taxon>
        <taxon>Agaricomycetidae</taxon>
        <taxon>Agaricales</taxon>
        <taxon>Agaricineae</taxon>
        <taxon>Hymenogastraceae</taxon>
        <taxon>Gymnopilus</taxon>
    </lineage>
</organism>